<proteinExistence type="predicted"/>
<evidence type="ECO:0008006" key="3">
    <source>
        <dbReference type="Google" id="ProtNLM"/>
    </source>
</evidence>
<accession>A0A166Q249</accession>
<name>A0A166Q249_PSEFL</name>
<evidence type="ECO:0000313" key="1">
    <source>
        <dbReference type="EMBL" id="KZN19619.1"/>
    </source>
</evidence>
<dbReference type="EMBL" id="LUKJ01000003">
    <property type="protein sequence ID" value="KZN19619.1"/>
    <property type="molecule type" value="Genomic_DNA"/>
</dbReference>
<dbReference type="CDD" id="cd20694">
    <property type="entry name" value="CdiI_Ct-like"/>
    <property type="match status" value="1"/>
</dbReference>
<gene>
    <name evidence="1" type="ORF">A1D17_26965</name>
</gene>
<dbReference type="RefSeq" id="WP_063343396.1">
    <property type="nucleotide sequence ID" value="NZ_LUKJ01000003.1"/>
</dbReference>
<comment type="caution">
    <text evidence="1">The sequence shown here is derived from an EMBL/GenBank/DDBJ whole genome shotgun (WGS) entry which is preliminary data.</text>
</comment>
<dbReference type="InterPro" id="IPR049796">
    <property type="entry name" value="CdiI_Ct-like"/>
</dbReference>
<organism evidence="1 2">
    <name type="scientific">Pseudomonas fluorescens</name>
    <dbReference type="NCBI Taxonomy" id="294"/>
    <lineage>
        <taxon>Bacteria</taxon>
        <taxon>Pseudomonadati</taxon>
        <taxon>Pseudomonadota</taxon>
        <taxon>Gammaproteobacteria</taxon>
        <taxon>Pseudomonadales</taxon>
        <taxon>Pseudomonadaceae</taxon>
        <taxon>Pseudomonas</taxon>
    </lineage>
</organism>
<reference evidence="1 2" key="2">
    <citation type="journal article" date="2018" name="Nature">
        <title>Mutant phenotypes for thousands of bacterial genes of unknown function.</title>
        <authorList>
            <person name="Price M.N."/>
            <person name="Wetmore K.M."/>
            <person name="Waters R.J."/>
            <person name="Callaghan M."/>
            <person name="Ray J."/>
            <person name="Liu H."/>
            <person name="Kuehl J.V."/>
            <person name="Melnyk R.A."/>
            <person name="Lamson J.S."/>
            <person name="Suh Y."/>
            <person name="Carlson H.K."/>
            <person name="Esquivel Z."/>
            <person name="Sadeeshkumar H."/>
            <person name="Chakraborty R."/>
            <person name="Zane G.M."/>
            <person name="Rubin B.E."/>
            <person name="Wall J.D."/>
            <person name="Visel A."/>
            <person name="Bristow J."/>
            <person name="Blow M.J."/>
            <person name="Arkin A.P."/>
            <person name="Deutschbauer A.M."/>
        </authorList>
    </citation>
    <scope>NUCLEOTIDE SEQUENCE [LARGE SCALE GENOMIC DNA]</scope>
    <source>
        <strain evidence="1 2">FW300-N1B4</strain>
    </source>
</reference>
<sequence>MSFLYQDPTMSHEEATRLLASGVETSVTTALVSIGLNEQDRIWAQNTCLKYLESESESVAAAAITALGHIARRQDDLDLGAVLPALEKVKEKFPSLEGTVADTLDDIEVFT</sequence>
<dbReference type="Proteomes" id="UP000076489">
    <property type="component" value="Unassembled WGS sequence"/>
</dbReference>
<dbReference type="AlphaFoldDB" id="A0A166Q249"/>
<evidence type="ECO:0000313" key="2">
    <source>
        <dbReference type="Proteomes" id="UP000076489"/>
    </source>
</evidence>
<protein>
    <recommendedName>
        <fullName evidence="3">HEAT repeat domain-containing protein</fullName>
    </recommendedName>
</protein>
<reference evidence="2" key="1">
    <citation type="submission" date="2016-03" db="EMBL/GenBank/DDBJ databases">
        <authorList>
            <person name="Ray J."/>
            <person name="Price M."/>
            <person name="Deutschbauer A."/>
        </authorList>
    </citation>
    <scope>NUCLEOTIDE SEQUENCE [LARGE SCALE GENOMIC DNA]</scope>
    <source>
        <strain evidence="2">FW300-N1B4</strain>
    </source>
</reference>